<feature type="compositionally biased region" description="Low complexity" evidence="1">
    <location>
        <begin position="148"/>
        <end position="162"/>
    </location>
</feature>
<keyword evidence="2" id="KW-0472">Membrane</keyword>
<keyword evidence="2" id="KW-0812">Transmembrane</keyword>
<dbReference type="AlphaFoldDB" id="K2M076"/>
<organism evidence="3 4">
    <name type="scientific">Trypanosoma cruzi marinkellei</name>
    <dbReference type="NCBI Taxonomy" id="85056"/>
    <lineage>
        <taxon>Eukaryota</taxon>
        <taxon>Discoba</taxon>
        <taxon>Euglenozoa</taxon>
        <taxon>Kinetoplastea</taxon>
        <taxon>Metakinetoplastina</taxon>
        <taxon>Trypanosomatida</taxon>
        <taxon>Trypanosomatidae</taxon>
        <taxon>Trypanosoma</taxon>
        <taxon>Schizotrypanum</taxon>
    </lineage>
</organism>
<sequence length="259" mass="28972">MVIRYVKGKKKNNRTWRGERKKNVFFFIVVFLFFCFSPASNLYEKRRRGDPNGPAKPRKRVLNGQNCFLQSRPIAAITPTTRKKGESRKKEVADLLLTVSKLHGKSKHFTFKAPIFYRCVTINPLLLLLLCLPTSSLHTSPSPPRPLLSPSDSSTSLQGISRTTTEAMRRRTMTVVVVLLILLCGENVRADYSVQLATTALYFAKAAYCEADAISSWTCASCAMNPGMEEVRVFTNIVHSTQAFVGVNKSTIVVSFRGT</sequence>
<feature type="region of interest" description="Disordered" evidence="1">
    <location>
        <begin position="139"/>
        <end position="162"/>
    </location>
</feature>
<evidence type="ECO:0000313" key="3">
    <source>
        <dbReference type="EMBL" id="EKF28358.1"/>
    </source>
</evidence>
<dbReference type="Proteomes" id="UP000007350">
    <property type="component" value="Unassembled WGS sequence"/>
</dbReference>
<evidence type="ECO:0000256" key="2">
    <source>
        <dbReference type="SAM" id="Phobius"/>
    </source>
</evidence>
<feature type="non-terminal residue" evidence="3">
    <location>
        <position position="259"/>
    </location>
</feature>
<dbReference type="InterPro" id="IPR029058">
    <property type="entry name" value="AB_hydrolase_fold"/>
</dbReference>
<evidence type="ECO:0000313" key="4">
    <source>
        <dbReference type="Proteomes" id="UP000007350"/>
    </source>
</evidence>
<comment type="caution">
    <text evidence="3">The sequence shown here is derived from an EMBL/GenBank/DDBJ whole genome shotgun (WGS) entry which is preliminary data.</text>
</comment>
<dbReference type="EMBL" id="AHKC01015882">
    <property type="protein sequence ID" value="EKF28358.1"/>
    <property type="molecule type" value="Genomic_DNA"/>
</dbReference>
<name>K2M076_TRYCR</name>
<feature type="transmembrane region" description="Helical" evidence="2">
    <location>
        <begin position="24"/>
        <end position="43"/>
    </location>
</feature>
<reference evidence="3 4" key="1">
    <citation type="journal article" date="2012" name="BMC Genomics">
        <title>Comparative genomic analysis of human infective Trypanosoma cruzi lineages with the bat-restricted subspecies T. cruzi marinkellei.</title>
        <authorList>
            <person name="Franzen O."/>
            <person name="Talavera-Lopez C."/>
            <person name="Ochaya S."/>
            <person name="Butler C.E."/>
            <person name="Messenger L.A."/>
            <person name="Lewis M.D."/>
            <person name="Llewellyn M.S."/>
            <person name="Marinkelle C.J."/>
            <person name="Tyler K.M."/>
            <person name="Miles M.A."/>
            <person name="Andersson B."/>
        </authorList>
    </citation>
    <scope>NUCLEOTIDE SEQUENCE [LARGE SCALE GENOMIC DNA]</scope>
    <source>
        <strain evidence="3 4">B7</strain>
    </source>
</reference>
<dbReference type="OrthoDB" id="10538301at2759"/>
<dbReference type="Gene3D" id="3.40.50.1820">
    <property type="entry name" value="alpha/beta hydrolase"/>
    <property type="match status" value="1"/>
</dbReference>
<keyword evidence="4" id="KW-1185">Reference proteome</keyword>
<proteinExistence type="predicted"/>
<protein>
    <submittedName>
        <fullName evidence="3">Lipase, putative</fullName>
    </submittedName>
</protein>
<gene>
    <name evidence="3" type="ORF">MOQ_007895</name>
</gene>
<keyword evidence="2" id="KW-1133">Transmembrane helix</keyword>
<evidence type="ECO:0000256" key="1">
    <source>
        <dbReference type="SAM" id="MobiDB-lite"/>
    </source>
</evidence>
<accession>K2M076</accession>